<evidence type="ECO:0000256" key="2">
    <source>
        <dbReference type="ARBA" id="ARBA00009001"/>
    </source>
</evidence>
<evidence type="ECO:0000313" key="11">
    <source>
        <dbReference type="Proteomes" id="UP000708148"/>
    </source>
</evidence>
<evidence type="ECO:0000256" key="1">
    <source>
        <dbReference type="ARBA" id="ARBA00004123"/>
    </source>
</evidence>
<dbReference type="InterPro" id="IPR014876">
    <property type="entry name" value="DEK_C"/>
</dbReference>
<evidence type="ECO:0000259" key="9">
    <source>
        <dbReference type="Pfam" id="PF08766"/>
    </source>
</evidence>
<dbReference type="Gene3D" id="2.30.31.10">
    <property type="entry name" value="Transcriptional Coactivator Pc4, Chain A"/>
    <property type="match status" value="2"/>
</dbReference>
<dbReference type="InterPro" id="IPR045125">
    <property type="entry name" value="Sub1/Tcp4-like"/>
</dbReference>
<dbReference type="InterPro" id="IPR003173">
    <property type="entry name" value="PC4_C"/>
</dbReference>
<dbReference type="AlphaFoldDB" id="A0A8S1IV93"/>
<evidence type="ECO:0000256" key="3">
    <source>
        <dbReference type="ARBA" id="ARBA00023015"/>
    </source>
</evidence>
<evidence type="ECO:0000256" key="6">
    <source>
        <dbReference type="ARBA" id="ARBA00023242"/>
    </source>
</evidence>
<organism evidence="10 11">
    <name type="scientific">Ostreobium quekettii</name>
    <dbReference type="NCBI Taxonomy" id="121088"/>
    <lineage>
        <taxon>Eukaryota</taxon>
        <taxon>Viridiplantae</taxon>
        <taxon>Chlorophyta</taxon>
        <taxon>core chlorophytes</taxon>
        <taxon>Ulvophyceae</taxon>
        <taxon>TCBD clade</taxon>
        <taxon>Bryopsidales</taxon>
        <taxon>Ostreobineae</taxon>
        <taxon>Ostreobiaceae</taxon>
        <taxon>Ostreobium</taxon>
    </lineage>
</organism>
<dbReference type="GO" id="GO:0005634">
    <property type="term" value="C:nucleus"/>
    <property type="evidence" value="ECO:0007669"/>
    <property type="project" value="UniProtKB-SubCell"/>
</dbReference>
<accession>A0A8S1IV93</accession>
<keyword evidence="5" id="KW-0804">Transcription</keyword>
<keyword evidence="3" id="KW-0805">Transcription regulation</keyword>
<evidence type="ECO:0000256" key="5">
    <source>
        <dbReference type="ARBA" id="ARBA00023163"/>
    </source>
</evidence>
<evidence type="ECO:0000256" key="4">
    <source>
        <dbReference type="ARBA" id="ARBA00023125"/>
    </source>
</evidence>
<evidence type="ECO:0000256" key="7">
    <source>
        <dbReference type="SAM" id="MobiDB-lite"/>
    </source>
</evidence>
<evidence type="ECO:0008006" key="12">
    <source>
        <dbReference type="Google" id="ProtNLM"/>
    </source>
</evidence>
<sequence length="234" mass="26216">MATQSVVLEHLRKMLKTVDDTTTEKQIRAKLAEELGYSVDEYKSAIKAEVSSYVEKLAESHKRKAVDEAEGAEIEPPRKAAKTHAKQATSKVVGGGGDENFQVLLSEKKRATISVFRGIARVDLREYFQKEGSWLPTKKGISLPQDQWNKLNDEAQAISAALAADDTDYQATLSDRRSITISTFREKCYLQIREYYEKDGKKQPGKTGISLNLQQWDALKNKMGDLDEALKACV</sequence>
<comment type="subcellular location">
    <subcellularLocation>
        <location evidence="1">Nucleus</location>
    </subcellularLocation>
</comment>
<gene>
    <name evidence="10" type="ORF">OSTQU699_LOCUS2978</name>
</gene>
<keyword evidence="11" id="KW-1185">Reference proteome</keyword>
<dbReference type="SUPFAM" id="SSF54447">
    <property type="entry name" value="ssDNA-binding transcriptional regulator domain"/>
    <property type="match status" value="2"/>
</dbReference>
<dbReference type="EMBL" id="CAJHUC010000685">
    <property type="protein sequence ID" value="CAD7697617.1"/>
    <property type="molecule type" value="Genomic_DNA"/>
</dbReference>
<keyword evidence="6" id="KW-0539">Nucleus</keyword>
<dbReference type="Pfam" id="PF02229">
    <property type="entry name" value="PC4"/>
    <property type="match status" value="2"/>
</dbReference>
<dbReference type="Proteomes" id="UP000708148">
    <property type="component" value="Unassembled WGS sequence"/>
</dbReference>
<dbReference type="GO" id="GO:0003713">
    <property type="term" value="F:transcription coactivator activity"/>
    <property type="evidence" value="ECO:0007669"/>
    <property type="project" value="InterPro"/>
</dbReference>
<dbReference type="InterPro" id="IPR009044">
    <property type="entry name" value="ssDNA-bd_transcriptional_reg"/>
</dbReference>
<reference evidence="10" key="1">
    <citation type="submission" date="2020-12" db="EMBL/GenBank/DDBJ databases">
        <authorList>
            <person name="Iha C."/>
        </authorList>
    </citation>
    <scope>NUCLEOTIDE SEQUENCE</scope>
</reference>
<feature type="domain" description="DEK-C" evidence="9">
    <location>
        <begin position="3"/>
        <end position="51"/>
    </location>
</feature>
<dbReference type="OrthoDB" id="2505440at2759"/>
<protein>
    <recommendedName>
        <fullName evidence="12">RNA polymerase II transcriptional coactivator KELP</fullName>
    </recommendedName>
</protein>
<dbReference type="GO" id="GO:0060261">
    <property type="term" value="P:positive regulation of transcription initiation by RNA polymerase II"/>
    <property type="evidence" value="ECO:0007669"/>
    <property type="project" value="InterPro"/>
</dbReference>
<feature type="domain" description="Transcriptional coactivator p15 (PC4) C-terminal" evidence="8">
    <location>
        <begin position="173"/>
        <end position="221"/>
    </location>
</feature>
<feature type="domain" description="Transcriptional coactivator p15 (PC4) C-terminal" evidence="8">
    <location>
        <begin position="105"/>
        <end position="152"/>
    </location>
</feature>
<feature type="region of interest" description="Disordered" evidence="7">
    <location>
        <begin position="67"/>
        <end position="92"/>
    </location>
</feature>
<dbReference type="PANTHER" id="PTHR13215">
    <property type="entry name" value="RNA POLYMERASE II TRANSCRIPTIONAL COACTIVATOR"/>
    <property type="match status" value="1"/>
</dbReference>
<dbReference type="GO" id="GO:0003677">
    <property type="term" value="F:DNA binding"/>
    <property type="evidence" value="ECO:0007669"/>
    <property type="project" value="UniProtKB-KW"/>
</dbReference>
<dbReference type="Pfam" id="PF08766">
    <property type="entry name" value="DEK_C"/>
    <property type="match status" value="1"/>
</dbReference>
<comment type="caution">
    <text evidence="10">The sequence shown here is derived from an EMBL/GenBank/DDBJ whole genome shotgun (WGS) entry which is preliminary data.</text>
</comment>
<proteinExistence type="inferred from homology"/>
<evidence type="ECO:0000313" key="10">
    <source>
        <dbReference type="EMBL" id="CAD7697617.1"/>
    </source>
</evidence>
<comment type="similarity">
    <text evidence="2">Belongs to the transcriptional coactivator PC4 family.</text>
</comment>
<name>A0A8S1IV93_9CHLO</name>
<evidence type="ECO:0000259" key="8">
    <source>
        <dbReference type="Pfam" id="PF02229"/>
    </source>
</evidence>
<keyword evidence="4" id="KW-0238">DNA-binding</keyword>